<comment type="similarity">
    <text evidence="1 3">Belongs to the short-chain dehydrogenases/reductases (SDR) family.</text>
</comment>
<feature type="domain" description="Ketoreductase" evidence="4">
    <location>
        <begin position="10"/>
        <end position="189"/>
    </location>
</feature>
<protein>
    <submittedName>
        <fullName evidence="5">SDR family oxidoreductase</fullName>
    </submittedName>
</protein>
<dbReference type="FunFam" id="3.40.50.720:FF:000047">
    <property type="entry name" value="NADP-dependent L-serine/L-allo-threonine dehydrogenase"/>
    <property type="match status" value="1"/>
</dbReference>
<proteinExistence type="inferred from homology"/>
<reference evidence="5" key="2">
    <citation type="submission" date="2021-04" db="EMBL/GenBank/DDBJ databases">
        <title>Isolation and genomic analysis of the ibuprofen-degrading bacterium Sphingomonas strain MPO218.</title>
        <authorList>
            <person name="Aulestia M."/>
            <person name="Flores A."/>
            <person name="Mangas E.L."/>
            <person name="Perez-Pulido A.J."/>
            <person name="Santero E."/>
            <person name="Camacho E.M."/>
        </authorList>
    </citation>
    <scope>NUCLEOTIDE SEQUENCE</scope>
    <source>
        <strain evidence="5">MPO218</strain>
    </source>
</reference>
<dbReference type="SMART" id="SM00822">
    <property type="entry name" value="PKS_KR"/>
    <property type="match status" value="1"/>
</dbReference>
<evidence type="ECO:0000256" key="2">
    <source>
        <dbReference type="ARBA" id="ARBA00023002"/>
    </source>
</evidence>
<sequence length="249" mass="26245">MEERMGIAGRVVIVTGASSGIGEAVALRLAREGAAVVLGARRAERLDDLVARIAGEGGAVAARACDVTRRADLESLAALAIERFGRIDAIVNNAGVMPISRLDVFDVDGWDRTIDTNIKGVLYAIAAVLPQMKRQRGGHIISIASVAGHKINGGSAVYAASKYAVRVISEALRQEVTADGIRVTVISPGATESELFGKIHDPASQKRLEGASEIALPADSVARAILYAMNEPDAVDINEIVIRPQAQEM</sequence>
<dbReference type="InterPro" id="IPR020904">
    <property type="entry name" value="Sc_DH/Rdtase_CS"/>
</dbReference>
<dbReference type="Proteomes" id="UP000664914">
    <property type="component" value="Chromosome"/>
</dbReference>
<evidence type="ECO:0000259" key="4">
    <source>
        <dbReference type="SMART" id="SM00822"/>
    </source>
</evidence>
<dbReference type="EMBL" id="CP059319">
    <property type="protein sequence ID" value="QTH23369.1"/>
    <property type="molecule type" value="Genomic_DNA"/>
</dbReference>
<evidence type="ECO:0000313" key="6">
    <source>
        <dbReference type="Proteomes" id="UP000664914"/>
    </source>
</evidence>
<keyword evidence="2" id="KW-0560">Oxidoreductase</keyword>
<name>A0A975HGW0_9SPHN</name>
<organism evidence="5 6">
    <name type="scientific">Rhizorhabdus wittichii</name>
    <dbReference type="NCBI Taxonomy" id="160791"/>
    <lineage>
        <taxon>Bacteria</taxon>
        <taxon>Pseudomonadati</taxon>
        <taxon>Pseudomonadota</taxon>
        <taxon>Alphaproteobacteria</taxon>
        <taxon>Sphingomonadales</taxon>
        <taxon>Sphingomonadaceae</taxon>
        <taxon>Rhizorhabdus</taxon>
    </lineage>
</organism>
<dbReference type="PRINTS" id="PR00081">
    <property type="entry name" value="GDHRDH"/>
</dbReference>
<dbReference type="GO" id="GO:0016616">
    <property type="term" value="F:oxidoreductase activity, acting on the CH-OH group of donors, NAD or NADP as acceptor"/>
    <property type="evidence" value="ECO:0007669"/>
    <property type="project" value="UniProtKB-ARBA"/>
</dbReference>
<dbReference type="PANTHER" id="PTHR43115">
    <property type="entry name" value="DEHYDROGENASE/REDUCTASE SDR FAMILY MEMBER 11"/>
    <property type="match status" value="1"/>
</dbReference>
<reference evidence="5" key="1">
    <citation type="submission" date="2020-07" db="EMBL/GenBank/DDBJ databases">
        <authorList>
            <person name="Camacho E."/>
        </authorList>
    </citation>
    <scope>NUCLEOTIDE SEQUENCE</scope>
    <source>
        <strain evidence="5">MPO218</strain>
    </source>
</reference>
<evidence type="ECO:0000313" key="5">
    <source>
        <dbReference type="EMBL" id="QTH23369.1"/>
    </source>
</evidence>
<gene>
    <name evidence="5" type="ORF">HRJ34_07675</name>
</gene>
<dbReference type="Pfam" id="PF00106">
    <property type="entry name" value="adh_short"/>
    <property type="match status" value="1"/>
</dbReference>
<accession>A0A975HGW0</accession>
<dbReference type="PANTHER" id="PTHR43115:SF4">
    <property type="entry name" value="DEHYDROGENASE_REDUCTASE SDR FAMILY MEMBER 11"/>
    <property type="match status" value="1"/>
</dbReference>
<dbReference type="PROSITE" id="PS00061">
    <property type="entry name" value="ADH_SHORT"/>
    <property type="match status" value="1"/>
</dbReference>
<dbReference type="Gene3D" id="3.40.50.720">
    <property type="entry name" value="NAD(P)-binding Rossmann-like Domain"/>
    <property type="match status" value="1"/>
</dbReference>
<evidence type="ECO:0000256" key="3">
    <source>
        <dbReference type="RuleBase" id="RU000363"/>
    </source>
</evidence>
<dbReference type="PRINTS" id="PR00080">
    <property type="entry name" value="SDRFAMILY"/>
</dbReference>
<dbReference type="SUPFAM" id="SSF51735">
    <property type="entry name" value="NAD(P)-binding Rossmann-fold domains"/>
    <property type="match status" value="1"/>
</dbReference>
<dbReference type="InterPro" id="IPR036291">
    <property type="entry name" value="NAD(P)-bd_dom_sf"/>
</dbReference>
<dbReference type="InterPro" id="IPR002347">
    <property type="entry name" value="SDR_fam"/>
</dbReference>
<dbReference type="AlphaFoldDB" id="A0A975HGW0"/>
<evidence type="ECO:0000256" key="1">
    <source>
        <dbReference type="ARBA" id="ARBA00006484"/>
    </source>
</evidence>
<dbReference type="InterPro" id="IPR057326">
    <property type="entry name" value="KR_dom"/>
</dbReference>